<feature type="region of interest" description="Disordered" evidence="1">
    <location>
        <begin position="1"/>
        <end position="116"/>
    </location>
</feature>
<comment type="caution">
    <text evidence="2">The sequence shown here is derived from an EMBL/GenBank/DDBJ whole genome shotgun (WGS) entry which is preliminary data.</text>
</comment>
<sequence length="522" mass="58298">MAKRKNSGTSRNASNDLSTPKRPRLHDRLRDTQPEEARKPMGIIDLNGDDSSEEISHADHFRNWSIPNSSRVSRARPPQSSVSNVAQAARSSALGSPSTTHHNPLPHTSSDSVMDSNRPSIFEDDHAEYAAIDSVMDSNSENDWDGLQCFAAPPAGDLYAYHHASATRITPAPRCSCHDSSFLSAAWFDEPFDEPNTGAPPKESSRNDPARLRIPIPKKVAAKFDLFNKLPEALQYLILEFALTTGRPIRPKLCTGTHAGPVARFHDENQPDNHTAIHRLLSVTRASKELRRKGLKIFYGSNVFVHDVDTAIYFERLTQLGRFGMIRHVSFNIGFYSDSSYVARIVGLINNNIQRQKAFNKSVNIADLAVAQDHPAFTHVDYDVGLFLILRALSGAAISNTSTNSPDRDIAIHVPSAAIFKEYDSLSWFPKVIEALGLKLRIVEGAPVRGDCTGFEVSWHQKYQKRDSDEADKTLPPLERERVMQKAKKLFPRSWYGASNPLSYYRRQCRGGSIVWVRLVVS</sequence>
<evidence type="ECO:0000256" key="1">
    <source>
        <dbReference type="SAM" id="MobiDB-lite"/>
    </source>
</evidence>
<feature type="compositionally biased region" description="Polar residues" evidence="1">
    <location>
        <begin position="7"/>
        <end position="18"/>
    </location>
</feature>
<dbReference type="AlphaFoldDB" id="A0A1Y1ZTX6"/>
<gene>
    <name evidence="2" type="ORF">BCR34DRAFT_586284</name>
</gene>
<dbReference type="EMBL" id="MCFA01000039">
    <property type="protein sequence ID" value="ORY13691.1"/>
    <property type="molecule type" value="Genomic_DNA"/>
</dbReference>
<dbReference type="Proteomes" id="UP000193144">
    <property type="component" value="Unassembled WGS sequence"/>
</dbReference>
<accession>A0A1Y1ZTX6</accession>
<keyword evidence="3" id="KW-1185">Reference proteome</keyword>
<organism evidence="2 3">
    <name type="scientific">Clohesyomyces aquaticus</name>
    <dbReference type="NCBI Taxonomy" id="1231657"/>
    <lineage>
        <taxon>Eukaryota</taxon>
        <taxon>Fungi</taxon>
        <taxon>Dikarya</taxon>
        <taxon>Ascomycota</taxon>
        <taxon>Pezizomycotina</taxon>
        <taxon>Dothideomycetes</taxon>
        <taxon>Pleosporomycetidae</taxon>
        <taxon>Pleosporales</taxon>
        <taxon>Lindgomycetaceae</taxon>
        <taxon>Clohesyomyces</taxon>
    </lineage>
</organism>
<protein>
    <submittedName>
        <fullName evidence="2">Uncharacterized protein</fullName>
    </submittedName>
</protein>
<name>A0A1Y1ZTX6_9PLEO</name>
<proteinExistence type="predicted"/>
<evidence type="ECO:0000313" key="3">
    <source>
        <dbReference type="Proteomes" id="UP000193144"/>
    </source>
</evidence>
<feature type="compositionally biased region" description="Polar residues" evidence="1">
    <location>
        <begin position="65"/>
        <end position="116"/>
    </location>
</feature>
<feature type="compositionally biased region" description="Basic and acidic residues" evidence="1">
    <location>
        <begin position="26"/>
        <end position="39"/>
    </location>
</feature>
<dbReference type="OrthoDB" id="62952at2759"/>
<reference evidence="2 3" key="1">
    <citation type="submission" date="2016-07" db="EMBL/GenBank/DDBJ databases">
        <title>Pervasive Adenine N6-methylation of Active Genes in Fungi.</title>
        <authorList>
            <consortium name="DOE Joint Genome Institute"/>
            <person name="Mondo S.J."/>
            <person name="Dannebaum R.O."/>
            <person name="Kuo R.C."/>
            <person name="Labutti K."/>
            <person name="Haridas S."/>
            <person name="Kuo A."/>
            <person name="Salamov A."/>
            <person name="Ahrendt S.R."/>
            <person name="Lipzen A."/>
            <person name="Sullivan W."/>
            <person name="Andreopoulos W.B."/>
            <person name="Clum A."/>
            <person name="Lindquist E."/>
            <person name="Daum C."/>
            <person name="Ramamoorthy G.K."/>
            <person name="Gryganskyi A."/>
            <person name="Culley D."/>
            <person name="Magnuson J.K."/>
            <person name="James T.Y."/>
            <person name="O'Malley M.A."/>
            <person name="Stajich J.E."/>
            <person name="Spatafora J.W."/>
            <person name="Visel A."/>
            <person name="Grigoriev I.V."/>
        </authorList>
    </citation>
    <scope>NUCLEOTIDE SEQUENCE [LARGE SCALE GENOMIC DNA]</scope>
    <source>
        <strain evidence="2 3">CBS 115471</strain>
    </source>
</reference>
<evidence type="ECO:0000313" key="2">
    <source>
        <dbReference type="EMBL" id="ORY13691.1"/>
    </source>
</evidence>